<keyword evidence="2" id="KW-1185">Reference proteome</keyword>
<dbReference type="EMBL" id="FJOG01000003">
    <property type="protein sequence ID" value="CZR53367.1"/>
    <property type="molecule type" value="Genomic_DNA"/>
</dbReference>
<proteinExistence type="predicted"/>
<dbReference type="STRING" id="576137.A0A1L7WKT3"/>
<organism evidence="1 2">
    <name type="scientific">Phialocephala subalpina</name>
    <dbReference type="NCBI Taxonomy" id="576137"/>
    <lineage>
        <taxon>Eukaryota</taxon>
        <taxon>Fungi</taxon>
        <taxon>Dikarya</taxon>
        <taxon>Ascomycota</taxon>
        <taxon>Pezizomycotina</taxon>
        <taxon>Leotiomycetes</taxon>
        <taxon>Helotiales</taxon>
        <taxon>Mollisiaceae</taxon>
        <taxon>Phialocephala</taxon>
        <taxon>Phialocephala fortinii species complex</taxon>
    </lineage>
</organism>
<dbReference type="SUPFAM" id="SSF52540">
    <property type="entry name" value="P-loop containing nucleoside triphosphate hydrolases"/>
    <property type="match status" value="1"/>
</dbReference>
<sequence>MGFEPPRRSPRTSTADLKAALKAPLPPPCVLLLNGGPGVGKFTISKLVSPKQLEDGVVILSTACLYTEEDTTQQFYEYLKIAMVRGIPLVMVNIFCDASANKARLTSDERKSNDKADVKTKLVDPDQWGKIRGNYTQLDPNLLNDHPYERFRKGYLRLLKLDTTQLSAEETAEKVLEFASGATVYQEDVYYSAAEMYQGV</sequence>
<accession>A0A1L7WKT3</accession>
<gene>
    <name evidence="1" type="ORF">PAC_03245</name>
</gene>
<dbReference type="InterPro" id="IPR027417">
    <property type="entry name" value="P-loop_NTPase"/>
</dbReference>
<reference evidence="1 2" key="1">
    <citation type="submission" date="2016-03" db="EMBL/GenBank/DDBJ databases">
        <authorList>
            <person name="Ploux O."/>
        </authorList>
    </citation>
    <scope>NUCLEOTIDE SEQUENCE [LARGE SCALE GENOMIC DNA]</scope>
    <source>
        <strain evidence="1 2">UAMH 11012</strain>
    </source>
</reference>
<dbReference type="AlphaFoldDB" id="A0A1L7WKT3"/>
<evidence type="ECO:0000313" key="2">
    <source>
        <dbReference type="Proteomes" id="UP000184330"/>
    </source>
</evidence>
<dbReference type="Proteomes" id="UP000184330">
    <property type="component" value="Unassembled WGS sequence"/>
</dbReference>
<name>A0A1L7WKT3_9HELO</name>
<evidence type="ECO:0000313" key="1">
    <source>
        <dbReference type="EMBL" id="CZR53367.1"/>
    </source>
</evidence>
<protein>
    <submittedName>
        <fullName evidence="1">Uncharacterized protein</fullName>
    </submittedName>
</protein>